<dbReference type="AlphaFoldDB" id="A0A9J6GC80"/>
<evidence type="ECO:0000256" key="6">
    <source>
        <dbReference type="ARBA" id="ARBA00023170"/>
    </source>
</evidence>
<dbReference type="VEuPathDB" id="VectorBase:HLOH_041206"/>
<evidence type="ECO:0000313" key="9">
    <source>
        <dbReference type="EMBL" id="KAH9372393.1"/>
    </source>
</evidence>
<evidence type="ECO:0000313" key="10">
    <source>
        <dbReference type="Proteomes" id="UP000821853"/>
    </source>
</evidence>
<protein>
    <recommendedName>
        <fullName evidence="11">Ionotropic receptor</fullName>
    </recommendedName>
</protein>
<evidence type="ECO:0000256" key="1">
    <source>
        <dbReference type="ARBA" id="ARBA00004651"/>
    </source>
</evidence>
<keyword evidence="4 8" id="KW-1133">Transmembrane helix</keyword>
<accession>A0A9J6GC80</accession>
<keyword evidence="10" id="KW-1185">Reference proteome</keyword>
<proteinExistence type="predicted"/>
<evidence type="ECO:0000256" key="2">
    <source>
        <dbReference type="ARBA" id="ARBA00022475"/>
    </source>
</evidence>
<keyword evidence="7" id="KW-0325">Glycoprotein</keyword>
<keyword evidence="2" id="KW-1003">Cell membrane</keyword>
<feature type="transmembrane region" description="Helical" evidence="8">
    <location>
        <begin position="252"/>
        <end position="272"/>
    </location>
</feature>
<gene>
    <name evidence="9" type="ORF">HPB48_019965</name>
</gene>
<dbReference type="InterPro" id="IPR052192">
    <property type="entry name" value="Insect_Ionotropic_Sensory_Rcpt"/>
</dbReference>
<dbReference type="PANTHER" id="PTHR42643:SF38">
    <property type="entry name" value="IONOTROPIC RECEPTOR 100A"/>
    <property type="match status" value="1"/>
</dbReference>
<dbReference type="GO" id="GO:0005886">
    <property type="term" value="C:plasma membrane"/>
    <property type="evidence" value="ECO:0007669"/>
    <property type="project" value="UniProtKB-SubCell"/>
</dbReference>
<evidence type="ECO:0000256" key="3">
    <source>
        <dbReference type="ARBA" id="ARBA00022692"/>
    </source>
</evidence>
<comment type="caution">
    <text evidence="9">The sequence shown here is derived from an EMBL/GenBank/DDBJ whole genome shotgun (WGS) entry which is preliminary data.</text>
</comment>
<comment type="subcellular location">
    <subcellularLocation>
        <location evidence="1">Cell membrane</location>
        <topology evidence="1">Multi-pass membrane protein</topology>
    </subcellularLocation>
</comment>
<keyword evidence="3 8" id="KW-0812">Transmembrane</keyword>
<evidence type="ECO:0000256" key="5">
    <source>
        <dbReference type="ARBA" id="ARBA00023136"/>
    </source>
</evidence>
<evidence type="ECO:0000256" key="8">
    <source>
        <dbReference type="SAM" id="Phobius"/>
    </source>
</evidence>
<organism evidence="9 10">
    <name type="scientific">Haemaphysalis longicornis</name>
    <name type="common">Bush tick</name>
    <dbReference type="NCBI Taxonomy" id="44386"/>
    <lineage>
        <taxon>Eukaryota</taxon>
        <taxon>Metazoa</taxon>
        <taxon>Ecdysozoa</taxon>
        <taxon>Arthropoda</taxon>
        <taxon>Chelicerata</taxon>
        <taxon>Arachnida</taxon>
        <taxon>Acari</taxon>
        <taxon>Parasitiformes</taxon>
        <taxon>Ixodida</taxon>
        <taxon>Ixodoidea</taxon>
        <taxon>Ixodidae</taxon>
        <taxon>Haemaphysalinae</taxon>
        <taxon>Haemaphysalis</taxon>
    </lineage>
</organism>
<sequence>MFITCNNPLDKSELSLLKNLCTKRTTWSFNSAFRKALDENKFVNLRSLVVLPKVFEWQDVCLYGSSKKTLPLNMADWVILRDHRQVRTAVTYRGKLTVCPGSFDAGTLEALDGTISTPTVYSRNCISGEAPHESAWSAAFDGRKVIFACILILPGRKNFPPNTCAYPDYNLTYEVLRTLNVTLSFAFYSTLASARNALFEGDADIVMTSVITNAFHFNDFFFPEITQYRYERFYTWKGEATVSFVAFVLHSWPALLSVLAVMMVSLMALYFIEYLERMRCARFSEHSHWTMILMASFLGMPAHLPHEFVVNSRGHYKQIKKVILTVWLLCVLPLCVYFRGELTSSTAVIIPPDPVDTVDELEAGLDQGKLRPCIVSGHAEDFLLKNHFQRGNQVLREKLTAAFEHHSGTDTLTFHDYMACLNSCATRPGFACFLYAMGDCFLKAESWPFVESRNELGLAFISTPVRKDFSLGKQYNKVMRRIFETALNPYDFHKPRWCGKNKPNLALNEDVDIIPPQRLRLYDIQVFLSFFLGKILTCVCVLCIEVMSSWKR</sequence>
<evidence type="ECO:0008006" key="11">
    <source>
        <dbReference type="Google" id="ProtNLM"/>
    </source>
</evidence>
<reference evidence="9 10" key="1">
    <citation type="journal article" date="2020" name="Cell">
        <title>Large-Scale Comparative Analyses of Tick Genomes Elucidate Their Genetic Diversity and Vector Capacities.</title>
        <authorList>
            <consortium name="Tick Genome and Microbiome Consortium (TIGMIC)"/>
            <person name="Jia N."/>
            <person name="Wang J."/>
            <person name="Shi W."/>
            <person name="Du L."/>
            <person name="Sun Y."/>
            <person name="Zhan W."/>
            <person name="Jiang J.F."/>
            <person name="Wang Q."/>
            <person name="Zhang B."/>
            <person name="Ji P."/>
            <person name="Bell-Sakyi L."/>
            <person name="Cui X.M."/>
            <person name="Yuan T.T."/>
            <person name="Jiang B.G."/>
            <person name="Yang W.F."/>
            <person name="Lam T.T."/>
            <person name="Chang Q.C."/>
            <person name="Ding S.J."/>
            <person name="Wang X.J."/>
            <person name="Zhu J.G."/>
            <person name="Ruan X.D."/>
            <person name="Zhao L."/>
            <person name="Wei J.T."/>
            <person name="Ye R.Z."/>
            <person name="Que T.C."/>
            <person name="Du C.H."/>
            <person name="Zhou Y.H."/>
            <person name="Cheng J.X."/>
            <person name="Dai P.F."/>
            <person name="Guo W.B."/>
            <person name="Han X.H."/>
            <person name="Huang E.J."/>
            <person name="Li L.F."/>
            <person name="Wei W."/>
            <person name="Gao Y.C."/>
            <person name="Liu J.Z."/>
            <person name="Shao H.Z."/>
            <person name="Wang X."/>
            <person name="Wang C.C."/>
            <person name="Yang T.C."/>
            <person name="Huo Q.B."/>
            <person name="Li W."/>
            <person name="Chen H.Y."/>
            <person name="Chen S.E."/>
            <person name="Zhou L.G."/>
            <person name="Ni X.B."/>
            <person name="Tian J.H."/>
            <person name="Sheng Y."/>
            <person name="Liu T."/>
            <person name="Pan Y.S."/>
            <person name="Xia L.Y."/>
            <person name="Li J."/>
            <person name="Zhao F."/>
            <person name="Cao W.C."/>
        </authorList>
    </citation>
    <scope>NUCLEOTIDE SEQUENCE [LARGE SCALE GENOMIC DNA]</scope>
    <source>
        <strain evidence="9">HaeL-2018</strain>
    </source>
</reference>
<dbReference type="Proteomes" id="UP000821853">
    <property type="component" value="Chromosome 4"/>
</dbReference>
<dbReference type="EMBL" id="JABSTR010000006">
    <property type="protein sequence ID" value="KAH9372393.1"/>
    <property type="molecule type" value="Genomic_DNA"/>
</dbReference>
<dbReference type="OrthoDB" id="6535222at2759"/>
<name>A0A9J6GC80_HAELO</name>
<feature type="transmembrane region" description="Helical" evidence="8">
    <location>
        <begin position="526"/>
        <end position="547"/>
    </location>
</feature>
<keyword evidence="5 8" id="KW-0472">Membrane</keyword>
<dbReference type="PANTHER" id="PTHR42643">
    <property type="entry name" value="IONOTROPIC RECEPTOR 20A-RELATED"/>
    <property type="match status" value="1"/>
</dbReference>
<keyword evidence="6" id="KW-0675">Receptor</keyword>
<evidence type="ECO:0000256" key="7">
    <source>
        <dbReference type="ARBA" id="ARBA00023180"/>
    </source>
</evidence>
<evidence type="ECO:0000256" key="4">
    <source>
        <dbReference type="ARBA" id="ARBA00022989"/>
    </source>
</evidence>